<gene>
    <name evidence="2" type="ordered locus">Psta_4316</name>
</gene>
<dbReference type="OrthoDB" id="286143at2"/>
<dbReference type="KEGG" id="psl:Psta_4316"/>
<keyword evidence="1" id="KW-0732">Signal</keyword>
<name>D2R501_PIRSD</name>
<dbReference type="Proteomes" id="UP000001887">
    <property type="component" value="Chromosome"/>
</dbReference>
<protein>
    <recommendedName>
        <fullName evidence="4">Cytochrome c domain-containing protein</fullName>
    </recommendedName>
</protein>
<evidence type="ECO:0000256" key="1">
    <source>
        <dbReference type="SAM" id="SignalP"/>
    </source>
</evidence>
<evidence type="ECO:0008006" key="4">
    <source>
        <dbReference type="Google" id="ProtNLM"/>
    </source>
</evidence>
<sequence precursor="true">MKKVCLTLAGGLLVVALMASQASALPPFNKEFTAKYVEGNSNAAFVEAVGTAKCNACHEGKSKKDKNEYGKAVAKFLTKADFEKVKADADAAKKYIVEGLEKAAAEKNAAGKTFGELIAAGELPGGPAQ</sequence>
<keyword evidence="3" id="KW-1185">Reference proteome</keyword>
<proteinExistence type="predicted"/>
<organism evidence="2 3">
    <name type="scientific">Pirellula staleyi (strain ATCC 27377 / DSM 6068 / ICPB 4128)</name>
    <name type="common">Pirella staleyi</name>
    <dbReference type="NCBI Taxonomy" id="530564"/>
    <lineage>
        <taxon>Bacteria</taxon>
        <taxon>Pseudomonadati</taxon>
        <taxon>Planctomycetota</taxon>
        <taxon>Planctomycetia</taxon>
        <taxon>Pirellulales</taxon>
        <taxon>Pirellulaceae</taxon>
        <taxon>Pirellula</taxon>
    </lineage>
</organism>
<feature type="chain" id="PRO_5003034629" description="Cytochrome c domain-containing protein" evidence="1">
    <location>
        <begin position="25"/>
        <end position="129"/>
    </location>
</feature>
<dbReference type="HOGENOM" id="CLU_158646_0_0_0"/>
<accession>D2R501</accession>
<reference evidence="2 3" key="1">
    <citation type="journal article" date="2009" name="Stand. Genomic Sci.">
        <title>Complete genome sequence of Pirellula staleyi type strain (ATCC 27377).</title>
        <authorList>
            <person name="Clum A."/>
            <person name="Tindall B.J."/>
            <person name="Sikorski J."/>
            <person name="Ivanova N."/>
            <person name="Mavrommatis K."/>
            <person name="Lucas S."/>
            <person name="Glavina del Rio T."/>
            <person name="Nolan M."/>
            <person name="Chen F."/>
            <person name="Tice H."/>
            <person name="Pitluck S."/>
            <person name="Cheng J.F."/>
            <person name="Chertkov O."/>
            <person name="Brettin T."/>
            <person name="Han C."/>
            <person name="Detter J.C."/>
            <person name="Kuske C."/>
            <person name="Bruce D."/>
            <person name="Goodwin L."/>
            <person name="Ovchinikova G."/>
            <person name="Pati A."/>
            <person name="Mikhailova N."/>
            <person name="Chen A."/>
            <person name="Palaniappan K."/>
            <person name="Land M."/>
            <person name="Hauser L."/>
            <person name="Chang Y.J."/>
            <person name="Jeffries C.D."/>
            <person name="Chain P."/>
            <person name="Rohde M."/>
            <person name="Goker M."/>
            <person name="Bristow J."/>
            <person name="Eisen J.A."/>
            <person name="Markowitz V."/>
            <person name="Hugenholtz P."/>
            <person name="Kyrpides N.C."/>
            <person name="Klenk H.P."/>
            <person name="Lapidus A."/>
        </authorList>
    </citation>
    <scope>NUCLEOTIDE SEQUENCE [LARGE SCALE GENOMIC DNA]</scope>
    <source>
        <strain evidence="3">ATCC 27377 / DSM 6068 / ICPB 4128</strain>
    </source>
</reference>
<evidence type="ECO:0000313" key="2">
    <source>
        <dbReference type="EMBL" id="ADB18963.1"/>
    </source>
</evidence>
<dbReference type="EMBL" id="CP001848">
    <property type="protein sequence ID" value="ADB18963.1"/>
    <property type="molecule type" value="Genomic_DNA"/>
</dbReference>
<dbReference type="eggNOG" id="ENOG5033BN4">
    <property type="taxonomic scope" value="Bacteria"/>
</dbReference>
<dbReference type="AlphaFoldDB" id="D2R501"/>
<evidence type="ECO:0000313" key="3">
    <source>
        <dbReference type="Proteomes" id="UP000001887"/>
    </source>
</evidence>
<feature type="signal peptide" evidence="1">
    <location>
        <begin position="1"/>
        <end position="24"/>
    </location>
</feature>